<dbReference type="InterPro" id="IPR011701">
    <property type="entry name" value="MFS"/>
</dbReference>
<dbReference type="SUPFAM" id="SSF103473">
    <property type="entry name" value="MFS general substrate transporter"/>
    <property type="match status" value="1"/>
</dbReference>
<evidence type="ECO:0000256" key="2">
    <source>
        <dbReference type="ARBA" id="ARBA00022448"/>
    </source>
</evidence>
<feature type="transmembrane region" description="Helical" evidence="7">
    <location>
        <begin position="221"/>
        <end position="243"/>
    </location>
</feature>
<feature type="transmembrane region" description="Helical" evidence="7">
    <location>
        <begin position="329"/>
        <end position="352"/>
    </location>
</feature>
<comment type="caution">
    <text evidence="8">The sequence shown here is derived from an EMBL/GenBank/DDBJ whole genome shotgun (WGS) entry which is preliminary data.</text>
</comment>
<dbReference type="AlphaFoldDB" id="A0A2T9YWY2"/>
<evidence type="ECO:0000256" key="3">
    <source>
        <dbReference type="ARBA" id="ARBA00022692"/>
    </source>
</evidence>
<dbReference type="PROSITE" id="PS51808">
    <property type="entry name" value="CHCH"/>
    <property type="match status" value="1"/>
</dbReference>
<keyword evidence="2" id="KW-0813">Transport</keyword>
<dbReference type="PANTHER" id="PTHR19432:SF35">
    <property type="entry name" value="SOLUTE CARRIER FAMILY 45 MEMBER 3 ISOFORM X1"/>
    <property type="match status" value="1"/>
</dbReference>
<evidence type="ECO:0000256" key="1">
    <source>
        <dbReference type="ARBA" id="ARBA00004141"/>
    </source>
</evidence>
<feature type="region of interest" description="Disordered" evidence="6">
    <location>
        <begin position="669"/>
        <end position="692"/>
    </location>
</feature>
<sequence length="692" mass="76675">MGGRRTYSLVQNTSGGENGIEFFSNLVSTEKQLESDWKKAFFLTIGFFGIQVVWTVEMGYGTPYLLELGLSKTIVSMVWLAGPISGLIMQPLIGALSDKSTSPYGKRRPFIAGTTIITLFSLIIIGWAPQISNMFTKNNSGKISPNSAGPIAVLGFYILDFGINGTMACLRALVVDTLPRDKQSIGSAWASCMIGTGNILGFIIGYYDLTKNMSALSVTQIQGFILLSAIILAVTITTTCVAIKEVPQKKINGGISKRFAFISIFKFLFTTMRKIPKRIMSVCIIQFFSWIGWFPFLFYVSSFIAGLYLSTSVGNPTEKTSSREDAVRIGSFVLFLNSVLSIFCSLVLPLIFKKSKIANSIYKNGEGMESRRSKISWITQKLFLNYRIENLWMVSNILFFLCTISTIFLKTNFVLVCIPIILIGFCWAVSMWVPFTIIGEVLSEPNSFTENVEQYQMEEQRQLSTSKNKNESDINLNVNFNEIDKSLNNSPSSETNFSETQTSKYISLRNVGKTRSETLSPEGLESPGDTGQNSFGNEMGTRLISSPGSDSGGEQEEGGQKVDPGGGTDHVADLIGSSTSIGHAFQICGVFSLVSAFLFYRLKMASGFGYSGQNRCFTFFQDFEKCYLLAPQDNKSECLLKKEDYMECLHHYKEEAKVRIIQTTERRNYQKSGTMGGSSKIINLDPDSSTNS</sequence>
<name>A0A2T9YWY2_9FUNG</name>
<comment type="subcellular location">
    <subcellularLocation>
        <location evidence="1">Membrane</location>
        <topology evidence="1">Multi-pass membrane protein</topology>
    </subcellularLocation>
</comment>
<dbReference type="GO" id="GO:0008506">
    <property type="term" value="F:sucrose:proton symporter activity"/>
    <property type="evidence" value="ECO:0007669"/>
    <property type="project" value="TreeGrafter"/>
</dbReference>
<dbReference type="Gene3D" id="1.20.1250.20">
    <property type="entry name" value="MFS general substrate transporter like domains"/>
    <property type="match status" value="1"/>
</dbReference>
<keyword evidence="5 7" id="KW-0472">Membrane</keyword>
<feature type="transmembrane region" description="Helical" evidence="7">
    <location>
        <begin position="109"/>
        <end position="128"/>
    </location>
</feature>
<evidence type="ECO:0000313" key="9">
    <source>
        <dbReference type="Proteomes" id="UP000245699"/>
    </source>
</evidence>
<dbReference type="InterPro" id="IPR036259">
    <property type="entry name" value="MFS_trans_sf"/>
</dbReference>
<dbReference type="OrthoDB" id="28755at2759"/>
<feature type="transmembrane region" description="Helical" evidence="7">
    <location>
        <begin position="390"/>
        <end position="407"/>
    </location>
</feature>
<evidence type="ECO:0000256" key="5">
    <source>
        <dbReference type="ARBA" id="ARBA00023136"/>
    </source>
</evidence>
<feature type="transmembrane region" description="Helical" evidence="7">
    <location>
        <begin position="148"/>
        <end position="174"/>
    </location>
</feature>
<feature type="transmembrane region" description="Helical" evidence="7">
    <location>
        <begin position="76"/>
        <end position="97"/>
    </location>
</feature>
<organism evidence="8 9">
    <name type="scientific">Furculomyces boomerangus</name>
    <dbReference type="NCBI Taxonomy" id="61424"/>
    <lineage>
        <taxon>Eukaryota</taxon>
        <taxon>Fungi</taxon>
        <taxon>Fungi incertae sedis</taxon>
        <taxon>Zoopagomycota</taxon>
        <taxon>Kickxellomycotina</taxon>
        <taxon>Harpellomycetes</taxon>
        <taxon>Harpellales</taxon>
        <taxon>Harpellaceae</taxon>
        <taxon>Furculomyces</taxon>
    </lineage>
</organism>
<keyword evidence="4 7" id="KW-1133">Transmembrane helix</keyword>
<evidence type="ECO:0000256" key="6">
    <source>
        <dbReference type="SAM" id="MobiDB-lite"/>
    </source>
</evidence>
<evidence type="ECO:0000256" key="7">
    <source>
        <dbReference type="SAM" id="Phobius"/>
    </source>
</evidence>
<feature type="transmembrane region" description="Helical" evidence="7">
    <location>
        <begin position="186"/>
        <end position="209"/>
    </location>
</feature>
<reference evidence="8 9" key="1">
    <citation type="journal article" date="2018" name="MBio">
        <title>Comparative Genomics Reveals the Core Gene Toolbox for the Fungus-Insect Symbiosis.</title>
        <authorList>
            <person name="Wang Y."/>
            <person name="Stata M."/>
            <person name="Wang W."/>
            <person name="Stajich J.E."/>
            <person name="White M.M."/>
            <person name="Moncalvo J.M."/>
        </authorList>
    </citation>
    <scope>NUCLEOTIDE SEQUENCE [LARGE SCALE GENOMIC DNA]</scope>
    <source>
        <strain evidence="8 9">AUS-77-4</strain>
    </source>
</reference>
<evidence type="ECO:0000313" key="8">
    <source>
        <dbReference type="EMBL" id="PVU96806.1"/>
    </source>
</evidence>
<accession>A0A2T9YWY2</accession>
<dbReference type="EMBL" id="MBFT01000130">
    <property type="protein sequence ID" value="PVU96806.1"/>
    <property type="molecule type" value="Genomic_DNA"/>
</dbReference>
<dbReference type="Proteomes" id="UP000245699">
    <property type="component" value="Unassembled WGS sequence"/>
</dbReference>
<feature type="transmembrane region" description="Helical" evidence="7">
    <location>
        <begin position="40"/>
        <end position="56"/>
    </location>
</feature>
<dbReference type="Pfam" id="PF07690">
    <property type="entry name" value="MFS_1"/>
    <property type="match status" value="1"/>
</dbReference>
<keyword evidence="3 7" id="KW-0812">Transmembrane</keyword>
<dbReference type="GO" id="GO:0005886">
    <property type="term" value="C:plasma membrane"/>
    <property type="evidence" value="ECO:0007669"/>
    <property type="project" value="TreeGrafter"/>
</dbReference>
<evidence type="ECO:0000256" key="4">
    <source>
        <dbReference type="ARBA" id="ARBA00022989"/>
    </source>
</evidence>
<dbReference type="PANTHER" id="PTHR19432">
    <property type="entry name" value="SUGAR TRANSPORTER"/>
    <property type="match status" value="1"/>
</dbReference>
<dbReference type="CDD" id="cd24141">
    <property type="entry name" value="NDUFS5-like"/>
    <property type="match status" value="1"/>
</dbReference>
<keyword evidence="9" id="KW-1185">Reference proteome</keyword>
<feature type="region of interest" description="Disordered" evidence="6">
    <location>
        <begin position="516"/>
        <end position="569"/>
    </location>
</feature>
<proteinExistence type="predicted"/>
<feature type="transmembrane region" description="Helical" evidence="7">
    <location>
        <begin position="282"/>
        <end position="309"/>
    </location>
</feature>
<feature type="transmembrane region" description="Helical" evidence="7">
    <location>
        <begin position="413"/>
        <end position="433"/>
    </location>
</feature>
<protein>
    <submittedName>
        <fullName evidence="8">Uncharacterized protein</fullName>
    </submittedName>
</protein>
<gene>
    <name evidence="8" type="ORF">BB559_002253</name>
</gene>